<organism evidence="1 2">
    <name type="scientific">Melipona quadrifasciata</name>
    <dbReference type="NCBI Taxonomy" id="166423"/>
    <lineage>
        <taxon>Eukaryota</taxon>
        <taxon>Metazoa</taxon>
        <taxon>Ecdysozoa</taxon>
        <taxon>Arthropoda</taxon>
        <taxon>Hexapoda</taxon>
        <taxon>Insecta</taxon>
        <taxon>Pterygota</taxon>
        <taxon>Neoptera</taxon>
        <taxon>Endopterygota</taxon>
        <taxon>Hymenoptera</taxon>
        <taxon>Apocrita</taxon>
        <taxon>Aculeata</taxon>
        <taxon>Apoidea</taxon>
        <taxon>Anthophila</taxon>
        <taxon>Apidae</taxon>
        <taxon>Melipona</taxon>
    </lineage>
</organism>
<dbReference type="Proteomes" id="UP000053105">
    <property type="component" value="Unassembled WGS sequence"/>
</dbReference>
<dbReference type="EMBL" id="KQ435922">
    <property type="protein sequence ID" value="KOX68446.1"/>
    <property type="molecule type" value="Genomic_DNA"/>
</dbReference>
<keyword evidence="2" id="KW-1185">Reference proteome</keyword>
<gene>
    <name evidence="1" type="ORF">WN51_03932</name>
</gene>
<name>A0A0M8ZRE9_9HYME</name>
<proteinExistence type="predicted"/>
<accession>A0A0M8ZRE9</accession>
<sequence length="49" mass="5525">MAKKSEQLLLGLSMRRIVLGSFIFTSTLLETRRNVSEYYTACSVVGKLL</sequence>
<evidence type="ECO:0000313" key="2">
    <source>
        <dbReference type="Proteomes" id="UP000053105"/>
    </source>
</evidence>
<evidence type="ECO:0000313" key="1">
    <source>
        <dbReference type="EMBL" id="KOX68446.1"/>
    </source>
</evidence>
<dbReference type="AlphaFoldDB" id="A0A0M8ZRE9"/>
<reference evidence="1 2" key="1">
    <citation type="submission" date="2015-07" db="EMBL/GenBank/DDBJ databases">
        <title>The genome of Melipona quadrifasciata.</title>
        <authorList>
            <person name="Pan H."/>
            <person name="Kapheim K."/>
        </authorList>
    </citation>
    <scope>NUCLEOTIDE SEQUENCE [LARGE SCALE GENOMIC DNA]</scope>
    <source>
        <strain evidence="1">0111107301</strain>
        <tissue evidence="1">Whole body</tissue>
    </source>
</reference>
<protein>
    <submittedName>
        <fullName evidence="1">Uncharacterized protein</fullName>
    </submittedName>
</protein>